<dbReference type="InterPro" id="IPR013783">
    <property type="entry name" value="Ig-like_fold"/>
</dbReference>
<protein>
    <recommendedName>
        <fullName evidence="2">Fibronectin type-III domain-containing protein</fullName>
    </recommendedName>
</protein>
<feature type="chain" id="PRO_5041926097" description="Fibronectin type-III domain-containing protein" evidence="1">
    <location>
        <begin position="21"/>
        <end position="2084"/>
    </location>
</feature>
<dbReference type="Proteomes" id="UP001209878">
    <property type="component" value="Unassembled WGS sequence"/>
</dbReference>
<sequence length="2084" mass="228714">MTRLRWILWFGVYMFGRCKSYCPQGYDRSLDADWSECSEKCGPHGEMVSTVCGREVKPCNRFCVNGGTLLPDRCSCVHGYDGPCCQNDNRPTCEEIASCQEPVCDASTGQQCRRCNFDYGLEKKAYRLAPKDGHDNKICETYPPKYYIKAFKVGTTEVQFHHSLARGSNTVVDCSNNSSVDNPTAGLHVCNKRVSLKNTPVRHADRLRFKIVTKNGGYVKINNYDGGDTPTVGPSKYYSGQTTTRSVELVIDLEKPVHCSFGSTCSDSMLDRGVYAVVLTVDDIAGNAQVVRRFLIFDNTSVITINSDDDKQLRVTSAAKNSSYTWMTSLQDSSNAGEQASVSIAWNGHFVNVIQHTKKFLKGIAPNSPPLESEYEERTGQWPDTLSMEGVPNVNAIVKFELCHAVDHEGGGSVTAPTDWLELSWFGSDNESGIHTYEVGLSSTGSEDIDLLPYTSTHGHRHFITYHPDLMDGQTFYIHIKAVNRAGQQIVQVVGPATVLVEAPSFSGDVALSVRQYGGTQYLVGRWPRSSFSVADLQGRLIYGFSYSRSEDIDYQSSQSRLHVTWYGFQHVDQSISYELAVGTAPGTDDIIGFIPVDGSKKTLTGLTLRPFTTYYSSVRASTPDGSTTVSSDGVTILPADTPIEGATVLDAMPCVSGFRELTDVGRVSHVIATDLHLEAGHKYRAVVQFCHPAGCFRDVYTMSSSADVTSLHEWTLLVKHTEGHSPEHLYPWRQVTGGHLRCPDTINEVRGDISLEKNAQWHERDREYTPSSSTLSAVWPDLRHGTYQWKVDNFVNVHGLPLKEGQRYYICILANATDLEFEKFTQHLEQNSECSNGIVVDTTPPTAGQVWVGGRQNHWRYQIDRSQLNICWSSFVDVEVYGNSSQHSRILKYEYAIATDHVDKSTMAHSPGITVDSTPPDITGVPIDVGGSYVTQRAELAAAWKGVFNDAESGVDRYYWCLGSRVAYCDVMTYMNASAITAAWAGFHDPHSHITGYSVKIGKCPGCEDVLQKSHVGITTSVIFDGISVDDRDWQSSRSTLSSHWVNFHDPESDLLDMEWRAGTSPGHGDILSPTRLHVTDKVWLSSLSVQWKMSDPESSIVEQFVSLTTRDSVQHNVPAVKLYGDVQEYTFSNVSLADGETYFAKVIACNGARLCGWMTYDEKTLRLAWLGFSDAHCDVTTYYVIVGTTLGASDLLAVEVTHTTDYPHTDEGFVQKAKVSLTSAVQQIQRLYVSLWAHNKSAAGTLSLVRRCQPVTCEGHCTCAPHGHTTCEATATCRDITDFPGYQPVSVYDIVDYSVTPESNTEEVNFTRSQCALAATWRLAGGAGRPPVRVPLLPHGGLRVEQGGLQYGVVLESHMQYVMYVRAWYDADTYAVYVTDGLKTDSSPPSLSRAMKVTDLHSNSSTRDIDFVTSTSAVSVSWRDVFRDTQAAIRCYVISVSKTLGGSDTAVTQVTSTTTQTSFDGLTLDPSDVCYVTVTAFNDAGLSRVAYSDGFKVDMTPPVTGQVLDGGGLIDQDYSRDNWTVSAWWRGFSDDQSYIDHYLWCVGTQPGMEDVVTCRGVGLHTRYHTKTSSTLSPGTRLYSTVYAVNGAGLKSAGVSSDGVVIDSTPPLPLHKFRLSQNLLKNPSFEEDTPSGVTDAAPKGWSVDGICHHAVSGSTGGVNAQDGRVYVDLVSGHIQQEVTTKKTQKYRVTFYVHSPDTVRFHSQQLGFIHLPGFHAAFVIEPTSGEWQNHVYYFIATDSSSTVRVGAVGHKTGFLLDNIRVQEVSEGRRNSFSDPRDPVSSHVQPMHVHVTTRGSYTAVTAAWDVEDPESPVTCHSWAIGTVRGGVQLQNFRSVGGQSLAHTADLRLQHGTVLHVTVVTENAAGLTTEGASGANTSNLTSQDLEITWTVREPESGIKYCEWAVGKSPGSQEVQPFTRTTSLSTASVALDASVSHGETVFSVVRCFNYAGLQSTLVSSGVVRNTTVLPWKSVASANQQFVELTDVGLKSYTTYTLMLRATNCAHLTSDVIASNFTIETEAPRVNRSTTGGIDIVTGTETEQTTLRVTGVDHSKEHHVTLTAFNKAGLYTTRTYVITHQPGG</sequence>
<dbReference type="Gene3D" id="2.60.40.10">
    <property type="entry name" value="Immunoglobulins"/>
    <property type="match status" value="1"/>
</dbReference>
<organism evidence="3 4">
    <name type="scientific">Ridgeia piscesae</name>
    <name type="common">Tubeworm</name>
    <dbReference type="NCBI Taxonomy" id="27915"/>
    <lineage>
        <taxon>Eukaryota</taxon>
        <taxon>Metazoa</taxon>
        <taxon>Spiralia</taxon>
        <taxon>Lophotrochozoa</taxon>
        <taxon>Annelida</taxon>
        <taxon>Polychaeta</taxon>
        <taxon>Sedentaria</taxon>
        <taxon>Canalipalpata</taxon>
        <taxon>Sabellida</taxon>
        <taxon>Siboglinidae</taxon>
        <taxon>Ridgeia</taxon>
    </lineage>
</organism>
<dbReference type="Gene3D" id="2.60.120.260">
    <property type="entry name" value="Galactose-binding domain-like"/>
    <property type="match status" value="1"/>
</dbReference>
<evidence type="ECO:0000256" key="1">
    <source>
        <dbReference type="SAM" id="SignalP"/>
    </source>
</evidence>
<evidence type="ECO:0000259" key="2">
    <source>
        <dbReference type="PROSITE" id="PS50853"/>
    </source>
</evidence>
<evidence type="ECO:0000313" key="4">
    <source>
        <dbReference type="Proteomes" id="UP001209878"/>
    </source>
</evidence>
<dbReference type="EMBL" id="JAODUO010001290">
    <property type="protein sequence ID" value="KAK2166990.1"/>
    <property type="molecule type" value="Genomic_DNA"/>
</dbReference>
<proteinExistence type="predicted"/>
<dbReference type="SMART" id="SM00060">
    <property type="entry name" value="FN3"/>
    <property type="match status" value="5"/>
</dbReference>
<feature type="domain" description="Fibronectin type-III" evidence="2">
    <location>
        <begin position="1404"/>
        <end position="1505"/>
    </location>
</feature>
<reference evidence="3" key="1">
    <citation type="journal article" date="2023" name="Mol. Biol. Evol.">
        <title>Third-Generation Sequencing Reveals the Adaptive Role of the Epigenome in Three Deep-Sea Polychaetes.</title>
        <authorList>
            <person name="Perez M."/>
            <person name="Aroh O."/>
            <person name="Sun Y."/>
            <person name="Lan Y."/>
            <person name="Juniper S.K."/>
            <person name="Young C.R."/>
            <person name="Angers B."/>
            <person name="Qian P.Y."/>
        </authorList>
    </citation>
    <scope>NUCLEOTIDE SEQUENCE</scope>
    <source>
        <strain evidence="3">R07B-5</strain>
    </source>
</reference>
<keyword evidence="1" id="KW-0732">Signal</keyword>
<dbReference type="SUPFAM" id="SSF49265">
    <property type="entry name" value="Fibronectin type III"/>
    <property type="match status" value="2"/>
</dbReference>
<name>A0AAD9NEF9_RIDPI</name>
<keyword evidence="4" id="KW-1185">Reference proteome</keyword>
<dbReference type="SUPFAM" id="SSF49785">
    <property type="entry name" value="Galactose-binding domain-like"/>
    <property type="match status" value="1"/>
</dbReference>
<dbReference type="PROSITE" id="PS50853">
    <property type="entry name" value="FN3"/>
    <property type="match status" value="1"/>
</dbReference>
<feature type="signal peptide" evidence="1">
    <location>
        <begin position="1"/>
        <end position="20"/>
    </location>
</feature>
<accession>A0AAD9NEF9</accession>
<dbReference type="InterPro" id="IPR008979">
    <property type="entry name" value="Galactose-bd-like_sf"/>
</dbReference>
<dbReference type="PANTHER" id="PTHR16897:SF2">
    <property type="entry name" value="OS03G0226600 PROTEIN"/>
    <property type="match status" value="1"/>
</dbReference>
<evidence type="ECO:0000313" key="3">
    <source>
        <dbReference type="EMBL" id="KAK2166990.1"/>
    </source>
</evidence>
<dbReference type="PANTHER" id="PTHR16897">
    <property type="entry name" value="OS10G0105400 PROTEIN"/>
    <property type="match status" value="1"/>
</dbReference>
<gene>
    <name evidence="3" type="ORF">NP493_1290g00044</name>
</gene>
<comment type="caution">
    <text evidence="3">The sequence shown here is derived from an EMBL/GenBank/DDBJ whole genome shotgun (WGS) entry which is preliminary data.</text>
</comment>
<dbReference type="InterPro" id="IPR003961">
    <property type="entry name" value="FN3_dom"/>
</dbReference>
<dbReference type="InterPro" id="IPR036116">
    <property type="entry name" value="FN3_sf"/>
</dbReference>